<dbReference type="GeneID" id="64664113"/>
<feature type="chain" id="PRO_5042000569" evidence="1">
    <location>
        <begin position="20"/>
        <end position="174"/>
    </location>
</feature>
<dbReference type="AlphaFoldDB" id="A0AAD4E120"/>
<evidence type="ECO:0000256" key="1">
    <source>
        <dbReference type="SAM" id="SignalP"/>
    </source>
</evidence>
<protein>
    <submittedName>
        <fullName evidence="2">Uncharacterized protein</fullName>
    </submittedName>
</protein>
<feature type="signal peptide" evidence="1">
    <location>
        <begin position="1"/>
        <end position="19"/>
    </location>
</feature>
<accession>A0AAD4E120</accession>
<keyword evidence="3" id="KW-1185">Reference proteome</keyword>
<comment type="caution">
    <text evidence="2">The sequence shown here is derived from an EMBL/GenBank/DDBJ whole genome shotgun (WGS) entry which is preliminary data.</text>
</comment>
<keyword evidence="1" id="KW-0732">Signal</keyword>
<dbReference type="Proteomes" id="UP001195769">
    <property type="component" value="Unassembled WGS sequence"/>
</dbReference>
<sequence>MSAFFVVLQGLMYFLHRYAYEYEVAHGADTLQMDLIKSNYFTPPIIILQTVMKEVRHRSLPLYSRLKALTTTDERKVWVFYNEFRSDYYRVREDDETPNDWNDRGVRKAAEWYNTHLTLAHPIGRGLRGRTPANVPAASGVLGGWLCPSQTGGGRFQGGRFVRLSEGRAFVIAY</sequence>
<evidence type="ECO:0000313" key="2">
    <source>
        <dbReference type="EMBL" id="KAG1896509.1"/>
    </source>
</evidence>
<dbReference type="Gene3D" id="3.40.50.1010">
    <property type="entry name" value="5'-nuclease"/>
    <property type="match status" value="1"/>
</dbReference>
<organism evidence="2 3">
    <name type="scientific">Suillus fuscotomentosus</name>
    <dbReference type="NCBI Taxonomy" id="1912939"/>
    <lineage>
        <taxon>Eukaryota</taxon>
        <taxon>Fungi</taxon>
        <taxon>Dikarya</taxon>
        <taxon>Basidiomycota</taxon>
        <taxon>Agaricomycotina</taxon>
        <taxon>Agaricomycetes</taxon>
        <taxon>Agaricomycetidae</taxon>
        <taxon>Boletales</taxon>
        <taxon>Suillineae</taxon>
        <taxon>Suillaceae</taxon>
        <taxon>Suillus</taxon>
    </lineage>
</organism>
<name>A0AAD4E120_9AGAM</name>
<proteinExistence type="predicted"/>
<evidence type="ECO:0000313" key="3">
    <source>
        <dbReference type="Proteomes" id="UP001195769"/>
    </source>
</evidence>
<gene>
    <name evidence="2" type="ORF">F5891DRAFT_1246444</name>
</gene>
<reference evidence="2" key="1">
    <citation type="journal article" date="2020" name="New Phytol.">
        <title>Comparative genomics reveals dynamic genome evolution in host specialist ectomycorrhizal fungi.</title>
        <authorList>
            <person name="Lofgren L.A."/>
            <person name="Nguyen N.H."/>
            <person name="Vilgalys R."/>
            <person name="Ruytinx J."/>
            <person name="Liao H.L."/>
            <person name="Branco S."/>
            <person name="Kuo A."/>
            <person name="LaButti K."/>
            <person name="Lipzen A."/>
            <person name="Andreopoulos W."/>
            <person name="Pangilinan J."/>
            <person name="Riley R."/>
            <person name="Hundley H."/>
            <person name="Na H."/>
            <person name="Barry K."/>
            <person name="Grigoriev I.V."/>
            <person name="Stajich J.E."/>
            <person name="Kennedy P.G."/>
        </authorList>
    </citation>
    <scope>NUCLEOTIDE SEQUENCE</scope>
    <source>
        <strain evidence="2">FC203</strain>
    </source>
</reference>
<dbReference type="RefSeq" id="XP_041222085.1">
    <property type="nucleotide sequence ID" value="XM_041369815.1"/>
</dbReference>
<dbReference type="EMBL" id="JABBWK010000054">
    <property type="protein sequence ID" value="KAG1896509.1"/>
    <property type="molecule type" value="Genomic_DNA"/>
</dbReference>